<organism evidence="1 2">
    <name type="scientific">Glonium stellatum</name>
    <dbReference type="NCBI Taxonomy" id="574774"/>
    <lineage>
        <taxon>Eukaryota</taxon>
        <taxon>Fungi</taxon>
        <taxon>Dikarya</taxon>
        <taxon>Ascomycota</taxon>
        <taxon>Pezizomycotina</taxon>
        <taxon>Dothideomycetes</taxon>
        <taxon>Pleosporomycetidae</taxon>
        <taxon>Gloniales</taxon>
        <taxon>Gloniaceae</taxon>
        <taxon>Glonium</taxon>
    </lineage>
</organism>
<proteinExistence type="predicted"/>
<protein>
    <submittedName>
        <fullName evidence="1">Uncharacterized protein</fullName>
    </submittedName>
</protein>
<dbReference type="EMBL" id="KV749767">
    <property type="protein sequence ID" value="OCL07895.1"/>
    <property type="molecule type" value="Genomic_DNA"/>
</dbReference>
<accession>A0A8E2JSD9</accession>
<keyword evidence="2" id="KW-1185">Reference proteome</keyword>
<dbReference type="Proteomes" id="UP000250140">
    <property type="component" value="Unassembled WGS sequence"/>
</dbReference>
<evidence type="ECO:0000313" key="2">
    <source>
        <dbReference type="Proteomes" id="UP000250140"/>
    </source>
</evidence>
<gene>
    <name evidence="1" type="ORF">AOQ84DRAFT_377272</name>
</gene>
<name>A0A8E2JSD9_9PEZI</name>
<dbReference type="AlphaFoldDB" id="A0A8E2JSD9"/>
<sequence>MIANSNAAGHHATIVNASIKSWEYGRCALLRTVGKCVAFCIAIREYYKTLDLKCNPTTRAVVIGGKDGVVEELDKDPDVGDGGLMLFEVMDKRGAADEEPCWELKELDRGTTVDVTIMVVVVKTLANAELDERPLIPDEGLLGDKNALEDCVEELTIGKLLLAEMFRYHFPISVRTPFE</sequence>
<reference evidence="1 2" key="1">
    <citation type="journal article" date="2016" name="Nat. Commun.">
        <title>Ectomycorrhizal ecology is imprinted in the genome of the dominant symbiotic fungus Cenococcum geophilum.</title>
        <authorList>
            <consortium name="DOE Joint Genome Institute"/>
            <person name="Peter M."/>
            <person name="Kohler A."/>
            <person name="Ohm R.A."/>
            <person name="Kuo A."/>
            <person name="Krutzmann J."/>
            <person name="Morin E."/>
            <person name="Arend M."/>
            <person name="Barry K.W."/>
            <person name="Binder M."/>
            <person name="Choi C."/>
            <person name="Clum A."/>
            <person name="Copeland A."/>
            <person name="Grisel N."/>
            <person name="Haridas S."/>
            <person name="Kipfer T."/>
            <person name="LaButti K."/>
            <person name="Lindquist E."/>
            <person name="Lipzen A."/>
            <person name="Maire R."/>
            <person name="Meier B."/>
            <person name="Mihaltcheva S."/>
            <person name="Molinier V."/>
            <person name="Murat C."/>
            <person name="Poggeler S."/>
            <person name="Quandt C.A."/>
            <person name="Sperisen C."/>
            <person name="Tritt A."/>
            <person name="Tisserant E."/>
            <person name="Crous P.W."/>
            <person name="Henrissat B."/>
            <person name="Nehls U."/>
            <person name="Egli S."/>
            <person name="Spatafora J.W."/>
            <person name="Grigoriev I.V."/>
            <person name="Martin F.M."/>
        </authorList>
    </citation>
    <scope>NUCLEOTIDE SEQUENCE [LARGE SCALE GENOMIC DNA]</scope>
    <source>
        <strain evidence="1 2">CBS 207.34</strain>
    </source>
</reference>
<evidence type="ECO:0000313" key="1">
    <source>
        <dbReference type="EMBL" id="OCL07895.1"/>
    </source>
</evidence>